<protein>
    <submittedName>
        <fullName evidence="3">Nucleoid-associated protein YgaU, contains BON and LysM domains</fullName>
    </submittedName>
</protein>
<dbReference type="InterPro" id="IPR041498">
    <property type="entry name" value="Big_6"/>
</dbReference>
<dbReference type="OrthoDB" id="370541at2"/>
<evidence type="ECO:0000259" key="2">
    <source>
        <dbReference type="PROSITE" id="PS51782"/>
    </source>
</evidence>
<dbReference type="Pfam" id="PF17936">
    <property type="entry name" value="Big_6"/>
    <property type="match status" value="1"/>
</dbReference>
<feature type="domain" description="LysM" evidence="2">
    <location>
        <begin position="274"/>
        <end position="323"/>
    </location>
</feature>
<keyword evidence="1" id="KW-0472">Membrane</keyword>
<comment type="caution">
    <text evidence="3">The sequence shown here is derived from an EMBL/GenBank/DDBJ whole genome shotgun (WGS) entry which is preliminary data.</text>
</comment>
<dbReference type="Pfam" id="PF01476">
    <property type="entry name" value="LysM"/>
    <property type="match status" value="1"/>
</dbReference>
<dbReference type="PROSITE" id="PS51782">
    <property type="entry name" value="LYSM"/>
    <property type="match status" value="1"/>
</dbReference>
<evidence type="ECO:0000313" key="3">
    <source>
        <dbReference type="EMBL" id="SIQ04744.1"/>
    </source>
</evidence>
<keyword evidence="4" id="KW-1185">Reference proteome</keyword>
<accession>A0A8G2FCM0</accession>
<name>A0A8G2FCM0_ACIRU</name>
<dbReference type="Gene3D" id="2.60.40.10">
    <property type="entry name" value="Immunoglobulins"/>
    <property type="match status" value="2"/>
</dbReference>
<keyword evidence="1" id="KW-0812">Transmembrane</keyword>
<dbReference type="Gene3D" id="3.10.350.10">
    <property type="entry name" value="LysM domain"/>
    <property type="match status" value="1"/>
</dbReference>
<dbReference type="InterPro" id="IPR018392">
    <property type="entry name" value="LysM"/>
</dbReference>
<dbReference type="PANTHER" id="PTHR34700:SF4">
    <property type="entry name" value="PHAGE-LIKE ELEMENT PBSX PROTEIN XKDP"/>
    <property type="match status" value="1"/>
</dbReference>
<dbReference type="PANTHER" id="PTHR34700">
    <property type="entry name" value="POTASSIUM BINDING PROTEIN KBP"/>
    <property type="match status" value="1"/>
</dbReference>
<dbReference type="InterPro" id="IPR052196">
    <property type="entry name" value="Bact_Kbp"/>
</dbReference>
<gene>
    <name evidence="3" type="ORF">SAMN05421828_10175</name>
</gene>
<dbReference type="RefSeq" id="WP_051657286.1">
    <property type="nucleotide sequence ID" value="NZ_FTNE01000001.1"/>
</dbReference>
<evidence type="ECO:0000313" key="4">
    <source>
        <dbReference type="Proteomes" id="UP000186308"/>
    </source>
</evidence>
<feature type="transmembrane region" description="Helical" evidence="1">
    <location>
        <begin position="20"/>
        <end position="41"/>
    </location>
</feature>
<sequence length="332" mass="33638">MALDAQHTDGDKSARPAVRGWVAPAAIGGLGVAALLGLVFLGGKQQFEPTKPIAPAAQTTVSTPAKPSGPSFDTVRVDAGGNAVIAGHAAPGATVTITANGKTIGTAKADKTGSFAFVTSVPLPAGGQQLALSETSKDGQKLASARGVTVSVPDAPNEGALAVLSGTGKTPSQVLSGQGPKPGTLGLGSVDYDGSGKAVMAGTAKPGATVSLFIGHTKLGTAVADQKGRWTMQTSHLPAKPGTFRLESTAPDGKSVQTMQTAFAPHKVGSIMPGEVVIARGQCLWLIARKLYGHGMDYSLIYRANESSIHDPNLIYPGQHFTLPKTSTETAG</sequence>
<proteinExistence type="predicted"/>
<keyword evidence="1" id="KW-1133">Transmembrane helix</keyword>
<organism evidence="3 4">
    <name type="scientific">Acidiphilium rubrum</name>
    <dbReference type="NCBI Taxonomy" id="526"/>
    <lineage>
        <taxon>Bacteria</taxon>
        <taxon>Pseudomonadati</taxon>
        <taxon>Pseudomonadota</taxon>
        <taxon>Alphaproteobacteria</taxon>
        <taxon>Acetobacterales</taxon>
        <taxon>Acidocellaceae</taxon>
        <taxon>Acidiphilium</taxon>
    </lineage>
</organism>
<dbReference type="AlphaFoldDB" id="A0A8G2FCM0"/>
<dbReference type="InterPro" id="IPR013783">
    <property type="entry name" value="Ig-like_fold"/>
</dbReference>
<dbReference type="InterPro" id="IPR036779">
    <property type="entry name" value="LysM_dom_sf"/>
</dbReference>
<evidence type="ECO:0000256" key="1">
    <source>
        <dbReference type="SAM" id="Phobius"/>
    </source>
</evidence>
<dbReference type="Proteomes" id="UP000186308">
    <property type="component" value="Unassembled WGS sequence"/>
</dbReference>
<reference evidence="3 4" key="1">
    <citation type="submission" date="2017-01" db="EMBL/GenBank/DDBJ databases">
        <authorList>
            <person name="Varghese N."/>
            <person name="Submissions S."/>
        </authorList>
    </citation>
    <scope>NUCLEOTIDE SEQUENCE [LARGE SCALE GENOMIC DNA]</scope>
    <source>
        <strain evidence="3 4">ATCC 35905</strain>
    </source>
</reference>
<dbReference type="EMBL" id="FTNE01000001">
    <property type="protein sequence ID" value="SIQ04744.1"/>
    <property type="molecule type" value="Genomic_DNA"/>
</dbReference>